<evidence type="ECO:0000259" key="2">
    <source>
        <dbReference type="Pfam" id="PF14420"/>
    </source>
</evidence>
<proteinExistence type="predicted"/>
<sequence>MVYQWDDKEAECYRLYVEEKKSLDEVMSYWEAQGFTPSKRAFQTQFKRWDFPRKQDPAHKNPALVARLQELWEQNYAQKDMVDTLQAEGFSINDRELIRLRLRLKLLLRESVPRPKRKLATDDGARKVKAKKKRAKVVAGHGLINQLTNAILAEESSSEEESEAEREDVFEPTQEADTPEPTATSSAVPTALSAEELLRKQLRQEQLQIESDEKWRTRKRRRRTRGWAGLPADAPGEPPRFPSETTIDEAKAYLGLNNDMYREVRERFLDICRENAVVKKTTAGPEKWAQIVQQLIRENVHLSSAFEQEPEVLQSNEALFRPKGQRALSLDVICMDVTKRLRVMEKSMSLPEAKNLLCLNPERTRYVRAAFAAKLIANNFTNKFEAGDELWTELRQAWVNESEYLTKALAQGEADPDYNRKLRAVEVLARDVMKRQQQERIAKDPTKKKQIHQGPGPGPAPPALTVTALTAQPRSRATQANTTTDTPQSSYTTIPTPPTPSDLQIDPSLLLAASDAAFLPTTTYDTSPYEYHTHTHHPQTRIQQNTPPRPTPTSHYQHYYPAPSSTQSISTTTTTTTNTNTTTLPMPLPIYFRLHPHSTTPQPSKTVWLSILHSASLTELGNLAMREHRGTVVHKIEGVVTYRGGGGEENREVVVEVGDDEELGAYLALVRGQGGQGQGGKAVFVVLVGERGMDG</sequence>
<dbReference type="InterPro" id="IPR025676">
    <property type="entry name" value="Clr5_dom"/>
</dbReference>
<dbReference type="EMBL" id="MU006295">
    <property type="protein sequence ID" value="KAF2853577.1"/>
    <property type="molecule type" value="Genomic_DNA"/>
</dbReference>
<feature type="compositionally biased region" description="Basic residues" evidence="1">
    <location>
        <begin position="216"/>
        <end position="225"/>
    </location>
</feature>
<accession>A0A6A7BFV7</accession>
<feature type="region of interest" description="Disordered" evidence="1">
    <location>
        <begin position="150"/>
        <end position="189"/>
    </location>
</feature>
<dbReference type="InterPro" id="IPR056669">
    <property type="entry name" value="DUF7767"/>
</dbReference>
<dbReference type="Proteomes" id="UP000799423">
    <property type="component" value="Unassembled WGS sequence"/>
</dbReference>
<feature type="compositionally biased region" description="Low complexity" evidence="1">
    <location>
        <begin position="482"/>
        <end position="494"/>
    </location>
</feature>
<keyword evidence="6" id="KW-1185">Reference proteome</keyword>
<name>A0A6A7BFV7_9PLEO</name>
<dbReference type="Pfam" id="PF24962">
    <property type="entry name" value="DUF7767"/>
    <property type="match status" value="1"/>
</dbReference>
<dbReference type="PANTHER" id="PTHR38788:SF5">
    <property type="entry name" value="CLR5 DOMAIN-CONTAINING PROTEIN"/>
    <property type="match status" value="1"/>
</dbReference>
<dbReference type="InterPro" id="IPR057940">
    <property type="entry name" value="Tri-helical_dom"/>
</dbReference>
<feature type="region of interest" description="Disordered" evidence="1">
    <location>
        <begin position="533"/>
        <end position="582"/>
    </location>
</feature>
<feature type="compositionally biased region" description="Polar residues" evidence="1">
    <location>
        <begin position="540"/>
        <end position="556"/>
    </location>
</feature>
<feature type="compositionally biased region" description="Low complexity" evidence="1">
    <location>
        <begin position="463"/>
        <end position="473"/>
    </location>
</feature>
<reference evidence="5" key="1">
    <citation type="submission" date="2020-01" db="EMBL/GenBank/DDBJ databases">
        <authorList>
            <consortium name="DOE Joint Genome Institute"/>
            <person name="Haridas S."/>
            <person name="Albert R."/>
            <person name="Binder M."/>
            <person name="Bloem J."/>
            <person name="Labutti K."/>
            <person name="Salamov A."/>
            <person name="Andreopoulos B."/>
            <person name="Baker S.E."/>
            <person name="Barry K."/>
            <person name="Bills G."/>
            <person name="Bluhm B.H."/>
            <person name="Cannon C."/>
            <person name="Castanera R."/>
            <person name="Culley D.E."/>
            <person name="Daum C."/>
            <person name="Ezra D."/>
            <person name="Gonzalez J.B."/>
            <person name="Henrissat B."/>
            <person name="Kuo A."/>
            <person name="Liang C."/>
            <person name="Lipzen A."/>
            <person name="Lutzoni F."/>
            <person name="Magnuson J."/>
            <person name="Mondo S."/>
            <person name="Nolan M."/>
            <person name="Ohm R."/>
            <person name="Pangilinan J."/>
            <person name="Park H.-J."/>
            <person name="Ramirez L."/>
            <person name="Alfaro M."/>
            <person name="Sun H."/>
            <person name="Tritt A."/>
            <person name="Yoshinaga Y."/>
            <person name="Zwiers L.-H."/>
            <person name="Turgeon B.G."/>
            <person name="Goodwin S.B."/>
            <person name="Spatafora J.W."/>
            <person name="Crous P.W."/>
            <person name="Grigoriev I.V."/>
        </authorList>
    </citation>
    <scope>NUCLEOTIDE SEQUENCE</scope>
    <source>
        <strain evidence="5">IPT5</strain>
    </source>
</reference>
<feature type="domain" description="Tri-helical" evidence="3">
    <location>
        <begin position="250"/>
        <end position="343"/>
    </location>
</feature>
<protein>
    <submittedName>
        <fullName evidence="5">Uncharacterized protein</fullName>
    </submittedName>
</protein>
<evidence type="ECO:0000259" key="3">
    <source>
        <dbReference type="Pfam" id="PF24465"/>
    </source>
</evidence>
<organism evidence="5 6">
    <name type="scientific">Plenodomus tracheiphilus IPT5</name>
    <dbReference type="NCBI Taxonomy" id="1408161"/>
    <lineage>
        <taxon>Eukaryota</taxon>
        <taxon>Fungi</taxon>
        <taxon>Dikarya</taxon>
        <taxon>Ascomycota</taxon>
        <taxon>Pezizomycotina</taxon>
        <taxon>Dothideomycetes</taxon>
        <taxon>Pleosporomycetidae</taxon>
        <taxon>Pleosporales</taxon>
        <taxon>Pleosporineae</taxon>
        <taxon>Leptosphaeriaceae</taxon>
        <taxon>Plenodomus</taxon>
    </lineage>
</organism>
<dbReference type="Pfam" id="PF24465">
    <property type="entry name" value="Tri-helical"/>
    <property type="match status" value="2"/>
</dbReference>
<dbReference type="OrthoDB" id="4115389at2759"/>
<feature type="region of interest" description="Disordered" evidence="1">
    <location>
        <begin position="435"/>
        <end position="500"/>
    </location>
</feature>
<evidence type="ECO:0000313" key="5">
    <source>
        <dbReference type="EMBL" id="KAF2853577.1"/>
    </source>
</evidence>
<dbReference type="AlphaFoldDB" id="A0A6A7BFV7"/>
<feature type="compositionally biased region" description="Low complexity" evidence="1">
    <location>
        <begin position="571"/>
        <end position="582"/>
    </location>
</feature>
<evidence type="ECO:0000313" key="6">
    <source>
        <dbReference type="Proteomes" id="UP000799423"/>
    </source>
</evidence>
<feature type="compositionally biased region" description="Basic and acidic residues" evidence="1">
    <location>
        <begin position="435"/>
        <end position="447"/>
    </location>
</feature>
<feature type="domain" description="Clr5" evidence="2">
    <location>
        <begin position="1"/>
        <end position="52"/>
    </location>
</feature>
<feature type="domain" description="Tri-helical" evidence="3">
    <location>
        <begin position="353"/>
        <end position="438"/>
    </location>
</feature>
<evidence type="ECO:0000259" key="4">
    <source>
        <dbReference type="Pfam" id="PF24962"/>
    </source>
</evidence>
<feature type="compositionally biased region" description="Acidic residues" evidence="1">
    <location>
        <begin position="156"/>
        <end position="170"/>
    </location>
</feature>
<dbReference type="Pfam" id="PF14420">
    <property type="entry name" value="Clr5"/>
    <property type="match status" value="1"/>
</dbReference>
<feature type="domain" description="DUF7767" evidence="4">
    <location>
        <begin position="585"/>
        <end position="689"/>
    </location>
</feature>
<dbReference type="PANTHER" id="PTHR38788">
    <property type="entry name" value="CLR5 DOMAIN-CONTAINING PROTEIN"/>
    <property type="match status" value="1"/>
</dbReference>
<gene>
    <name evidence="5" type="ORF">T440DRAFT_505873</name>
</gene>
<feature type="region of interest" description="Disordered" evidence="1">
    <location>
        <begin position="215"/>
        <end position="242"/>
    </location>
</feature>
<evidence type="ECO:0000256" key="1">
    <source>
        <dbReference type="SAM" id="MobiDB-lite"/>
    </source>
</evidence>